<feature type="coiled-coil region" evidence="1">
    <location>
        <begin position="468"/>
        <end position="575"/>
    </location>
</feature>
<dbReference type="PROSITE" id="PS50006">
    <property type="entry name" value="FHA_DOMAIN"/>
    <property type="match status" value="1"/>
</dbReference>
<evidence type="ECO:0000259" key="3">
    <source>
        <dbReference type="PROSITE" id="PS50006"/>
    </source>
</evidence>
<gene>
    <name evidence="4" type="ORF">ONZ51_g1154</name>
</gene>
<dbReference type="CDD" id="cd00060">
    <property type="entry name" value="FHA"/>
    <property type="match status" value="1"/>
</dbReference>
<feature type="region of interest" description="Disordered" evidence="2">
    <location>
        <begin position="166"/>
        <end position="232"/>
    </location>
</feature>
<reference evidence="4" key="1">
    <citation type="submission" date="2022-11" db="EMBL/GenBank/DDBJ databases">
        <title>Genome Sequence of Cubamyces cubensis.</title>
        <authorList>
            <person name="Buettner E."/>
        </authorList>
    </citation>
    <scope>NUCLEOTIDE SEQUENCE</scope>
    <source>
        <strain evidence="4">MPL-01</strain>
    </source>
</reference>
<dbReference type="EMBL" id="JAPEVG010000015">
    <property type="protein sequence ID" value="KAJ8496385.1"/>
    <property type="molecule type" value="Genomic_DNA"/>
</dbReference>
<dbReference type="Pfam" id="PF00498">
    <property type="entry name" value="FHA"/>
    <property type="match status" value="1"/>
</dbReference>
<keyword evidence="5" id="KW-1185">Reference proteome</keyword>
<proteinExistence type="predicted"/>
<protein>
    <recommendedName>
        <fullName evidence="3">FHA domain-containing protein</fullName>
    </recommendedName>
</protein>
<evidence type="ECO:0000256" key="2">
    <source>
        <dbReference type="SAM" id="MobiDB-lite"/>
    </source>
</evidence>
<organism evidence="4 5">
    <name type="scientific">Trametes cubensis</name>
    <dbReference type="NCBI Taxonomy" id="1111947"/>
    <lineage>
        <taxon>Eukaryota</taxon>
        <taxon>Fungi</taxon>
        <taxon>Dikarya</taxon>
        <taxon>Basidiomycota</taxon>
        <taxon>Agaricomycotina</taxon>
        <taxon>Agaricomycetes</taxon>
        <taxon>Polyporales</taxon>
        <taxon>Polyporaceae</taxon>
        <taxon>Trametes</taxon>
    </lineage>
</organism>
<accession>A0AAD7U4D6</accession>
<dbReference type="InterPro" id="IPR000253">
    <property type="entry name" value="FHA_dom"/>
</dbReference>
<feature type="region of interest" description="Disordered" evidence="2">
    <location>
        <begin position="283"/>
        <end position="341"/>
    </location>
</feature>
<evidence type="ECO:0000256" key="1">
    <source>
        <dbReference type="SAM" id="Coils"/>
    </source>
</evidence>
<sequence length="652" mass="70205">MDSTPGKLNIAGVLSLCDAQCGREVLISVEGIVLHVDEYGDQPAETLTFTKSTSRTISVGRKSSQGNVPDDPGRALFRCPVVSRKHAKITFTEYGNVYIIDLRSHHGTHILRPGELVSTPCLPEVPTVLADGDQITFGKSVGRDAFLVRPIVVRVQLMFGRDASLRAPSPLPNSVTNDDPASPDKPLTRTNSGRYGVYPPSPESSPSTSDGESDIREISPPTLPYNPPPTSQRLLFRAGSQSRRIRLLQSILPPVHLVPERLSEELDDQSLCGGAQVVPSAGFEEEDMELSSSRSASPDNAEVTFSLPGGEEPPIVGAWPGSSSASASCEESTPSAPELSPAPIDAPVVVYPEVIEISDDEGSTPFPPPAQVVAPDEMIVEEVEIEAVESIDPVEDPEYFDPRDEAFARQLQTIIATNFRVEDHIDHGAQAIDTHIPMAEAQATEILNELHAMRATHEEEEVIFASHVQQTKDRLGILDNQMQATNNRLSERDDQLSSIQSRLNGLGTLVSDLQERSMLAERESARMEELVKDISAAKDILQETCELQQEARARMAEELDAVKNLRAEAAAAVAEVKLAAAAASSSANALKRKRSEEDAESVVSTAASSDGRLIAPLPSKRRRTMNVVSAVAQTATIASMGAVAAWAALAFS</sequence>
<dbReference type="InterPro" id="IPR008984">
    <property type="entry name" value="SMAD_FHA_dom_sf"/>
</dbReference>
<dbReference type="AlphaFoldDB" id="A0AAD7U4D6"/>
<name>A0AAD7U4D6_9APHY</name>
<dbReference type="Gene3D" id="2.60.200.20">
    <property type="match status" value="1"/>
</dbReference>
<feature type="compositionally biased region" description="Pro residues" evidence="2">
    <location>
        <begin position="221"/>
        <end position="230"/>
    </location>
</feature>
<keyword evidence="1" id="KW-0175">Coiled coil</keyword>
<evidence type="ECO:0000313" key="4">
    <source>
        <dbReference type="EMBL" id="KAJ8496385.1"/>
    </source>
</evidence>
<feature type="domain" description="FHA" evidence="3">
    <location>
        <begin position="57"/>
        <end position="110"/>
    </location>
</feature>
<dbReference type="SUPFAM" id="SSF49879">
    <property type="entry name" value="SMAD/FHA domain"/>
    <property type="match status" value="1"/>
</dbReference>
<dbReference type="Proteomes" id="UP001215151">
    <property type="component" value="Unassembled WGS sequence"/>
</dbReference>
<comment type="caution">
    <text evidence="4">The sequence shown here is derived from an EMBL/GenBank/DDBJ whole genome shotgun (WGS) entry which is preliminary data.</text>
</comment>
<feature type="compositionally biased region" description="Low complexity" evidence="2">
    <location>
        <begin position="320"/>
        <end position="338"/>
    </location>
</feature>
<evidence type="ECO:0000313" key="5">
    <source>
        <dbReference type="Proteomes" id="UP001215151"/>
    </source>
</evidence>